<feature type="chain" id="PRO_5007285358" evidence="4">
    <location>
        <begin position="21"/>
        <end position="153"/>
    </location>
</feature>
<dbReference type="GO" id="GO:0005576">
    <property type="term" value="C:extracellular region"/>
    <property type="evidence" value="ECO:0007669"/>
    <property type="project" value="UniProtKB-SubCell"/>
</dbReference>
<accession>A0A131YIS8</accession>
<dbReference type="AlphaFoldDB" id="A0A131YIS8"/>
<reference evidence="5" key="1">
    <citation type="journal article" date="2016" name="Ticks Tick Borne Dis.">
        <title>De novo assembly and annotation of the salivary gland transcriptome of Rhipicephalus appendiculatus male and female ticks during blood feeding.</title>
        <authorList>
            <person name="de Castro M.H."/>
            <person name="de Klerk D."/>
            <person name="Pienaar R."/>
            <person name="Latif A.A."/>
            <person name="Rees D.J."/>
            <person name="Mans B.J."/>
        </authorList>
    </citation>
    <scope>NUCLEOTIDE SEQUENCE</scope>
    <source>
        <tissue evidence="5">Salivary glands</tissue>
    </source>
</reference>
<sequence length="153" mass="17826">MFDLRFLWMLLLQVLHDTEGAILDCPPETPKQLPVKNCNYYCEQNSNGEWRMGYYANGTECQYPYYDNKGICAVLEGHPGCYWHKDEDVQQFLKNNTKTPKTKKKPKKKKPKNGTTTTKIPKEKKPKKPKKTSKKTKKSKKTSGQKVPDQPQW</sequence>
<dbReference type="EMBL" id="GEDV01010571">
    <property type="protein sequence ID" value="JAP77986.1"/>
    <property type="molecule type" value="Transcribed_RNA"/>
</dbReference>
<comment type="subcellular location">
    <subcellularLocation>
        <location evidence="1">Secreted</location>
    </subcellularLocation>
</comment>
<feature type="signal peptide" evidence="4">
    <location>
        <begin position="1"/>
        <end position="20"/>
    </location>
</feature>
<feature type="region of interest" description="Disordered" evidence="3">
    <location>
        <begin position="92"/>
        <end position="153"/>
    </location>
</feature>
<feature type="compositionally biased region" description="Basic residues" evidence="3">
    <location>
        <begin position="100"/>
        <end position="112"/>
    </location>
</feature>
<keyword evidence="4" id="KW-0732">Signal</keyword>
<evidence type="ECO:0000256" key="1">
    <source>
        <dbReference type="ARBA" id="ARBA00004613"/>
    </source>
</evidence>
<dbReference type="Pfam" id="PF07771">
    <property type="entry name" value="TSGP1"/>
    <property type="match status" value="1"/>
</dbReference>
<evidence type="ECO:0000256" key="2">
    <source>
        <dbReference type="ARBA" id="ARBA00022525"/>
    </source>
</evidence>
<organism evidence="5">
    <name type="scientific">Rhipicephalus appendiculatus</name>
    <name type="common">Brown ear tick</name>
    <dbReference type="NCBI Taxonomy" id="34631"/>
    <lineage>
        <taxon>Eukaryota</taxon>
        <taxon>Metazoa</taxon>
        <taxon>Ecdysozoa</taxon>
        <taxon>Arthropoda</taxon>
        <taxon>Chelicerata</taxon>
        <taxon>Arachnida</taxon>
        <taxon>Acari</taxon>
        <taxon>Parasitiformes</taxon>
        <taxon>Ixodida</taxon>
        <taxon>Ixodoidea</taxon>
        <taxon>Ixodidae</taxon>
        <taxon>Rhipicephalinae</taxon>
        <taxon>Rhipicephalus</taxon>
        <taxon>Rhipicephalus</taxon>
    </lineage>
</organism>
<proteinExistence type="predicted"/>
<name>A0A131YIS8_RHIAP</name>
<evidence type="ECO:0000256" key="3">
    <source>
        <dbReference type="SAM" id="MobiDB-lite"/>
    </source>
</evidence>
<protein>
    <submittedName>
        <fullName evidence="5">Basic tail secreted protein</fullName>
    </submittedName>
</protein>
<dbReference type="InterPro" id="IPR011694">
    <property type="entry name" value="Ixonnexin-like"/>
</dbReference>
<evidence type="ECO:0000313" key="5">
    <source>
        <dbReference type="EMBL" id="JAP77986.1"/>
    </source>
</evidence>
<evidence type="ECO:0000256" key="4">
    <source>
        <dbReference type="SAM" id="SignalP"/>
    </source>
</evidence>
<feature type="compositionally biased region" description="Basic residues" evidence="3">
    <location>
        <begin position="122"/>
        <end position="143"/>
    </location>
</feature>
<keyword evidence="2" id="KW-0964">Secreted</keyword>